<keyword evidence="3" id="KW-1185">Reference proteome</keyword>
<dbReference type="Proteomes" id="UP000198480">
    <property type="component" value="Unassembled WGS sequence"/>
</dbReference>
<feature type="transmembrane region" description="Helical" evidence="1">
    <location>
        <begin position="82"/>
        <end position="111"/>
    </location>
</feature>
<feature type="transmembrane region" description="Helical" evidence="1">
    <location>
        <begin position="131"/>
        <end position="158"/>
    </location>
</feature>
<accession>A0A239DKE7</accession>
<keyword evidence="1" id="KW-1133">Transmembrane helix</keyword>
<dbReference type="EMBL" id="FZOK01000007">
    <property type="protein sequence ID" value="SNS33085.1"/>
    <property type="molecule type" value="Genomic_DNA"/>
</dbReference>
<feature type="transmembrane region" description="Helical" evidence="1">
    <location>
        <begin position="210"/>
        <end position="240"/>
    </location>
</feature>
<feature type="transmembrane region" description="Helical" evidence="1">
    <location>
        <begin position="301"/>
        <end position="321"/>
    </location>
</feature>
<evidence type="ECO:0000313" key="3">
    <source>
        <dbReference type="Proteomes" id="UP000198480"/>
    </source>
</evidence>
<name>A0A239DKE7_9BACT</name>
<organism evidence="2 3">
    <name type="scientific">Belliella buryatensis</name>
    <dbReference type="NCBI Taxonomy" id="1500549"/>
    <lineage>
        <taxon>Bacteria</taxon>
        <taxon>Pseudomonadati</taxon>
        <taxon>Bacteroidota</taxon>
        <taxon>Cytophagia</taxon>
        <taxon>Cytophagales</taxon>
        <taxon>Cyclobacteriaceae</taxon>
        <taxon>Belliella</taxon>
    </lineage>
</organism>
<feature type="transmembrane region" description="Helical" evidence="1">
    <location>
        <begin position="49"/>
        <end position="70"/>
    </location>
</feature>
<reference evidence="3" key="1">
    <citation type="submission" date="2017-06" db="EMBL/GenBank/DDBJ databases">
        <authorList>
            <person name="Varghese N."/>
            <person name="Submissions S."/>
        </authorList>
    </citation>
    <scope>NUCLEOTIDE SEQUENCE [LARGE SCALE GENOMIC DNA]</scope>
    <source>
        <strain evidence="3">5C</strain>
    </source>
</reference>
<evidence type="ECO:0008006" key="4">
    <source>
        <dbReference type="Google" id="ProtNLM"/>
    </source>
</evidence>
<dbReference type="AlphaFoldDB" id="A0A239DKE7"/>
<evidence type="ECO:0000313" key="2">
    <source>
        <dbReference type="EMBL" id="SNS33085.1"/>
    </source>
</evidence>
<keyword evidence="1" id="KW-0472">Membrane</keyword>
<sequence length="433" mass="49447">MIQPELIWMLAGERLSEGLHMYKDVVDDTGPLSVGAYWVIHLIFGRSLVMYKLLAALLIIFQIAYINALFIRYKSFEENTYIPAAVMVVLFHLSFDLLTLSPSLMGGTFLIMALGQLYAQTVLQKEGSDSVLLAGMFGGVAVLFHFPLIVFLPFLVVAGIAISGFTFRQFILSLFGYFLPIFLCALYYFWIDSLPEFVLEYLFASRIIDVYTHVSLLYILLAFALPLILAMVGYLVGLLFKMITVNQQKQRQLIFLYLIFAILSILLTNRQTPYQFIIILPALTYFITQIFIYLSNKKALAIFSFILFLGVPASGYLWLVFGMQSGQFTSYIIEIENKHEISKGKSIVVLGDDIAYYKHATLATPYLNQKLSKRILNDFDDFADMASVYQQFLIEQPELIIDQEGLFADLLVRIPLLSDLYQIEEEGLYRLRK</sequence>
<feature type="transmembrane region" description="Helical" evidence="1">
    <location>
        <begin position="170"/>
        <end position="190"/>
    </location>
</feature>
<keyword evidence="1" id="KW-0812">Transmembrane</keyword>
<protein>
    <recommendedName>
        <fullName evidence="4">Dolichyl-phosphate-mannose-protein mannosyltransferase</fullName>
    </recommendedName>
</protein>
<evidence type="ECO:0000256" key="1">
    <source>
        <dbReference type="SAM" id="Phobius"/>
    </source>
</evidence>
<gene>
    <name evidence="2" type="ORF">SAMN06295967_107116</name>
</gene>
<proteinExistence type="predicted"/>
<feature type="transmembrane region" description="Helical" evidence="1">
    <location>
        <begin position="274"/>
        <end position="294"/>
    </location>
</feature>
<feature type="transmembrane region" description="Helical" evidence="1">
    <location>
        <begin position="252"/>
        <end position="268"/>
    </location>
</feature>